<dbReference type="GO" id="GO:0045505">
    <property type="term" value="F:dynein intermediate chain binding"/>
    <property type="evidence" value="ECO:0007669"/>
    <property type="project" value="TreeGrafter"/>
</dbReference>
<name>A0A7R8UA61_HERIL</name>
<reference evidence="2 3" key="1">
    <citation type="submission" date="2020-11" db="EMBL/GenBank/DDBJ databases">
        <authorList>
            <person name="Wallbank WR R."/>
            <person name="Pardo Diaz C."/>
            <person name="Kozak K."/>
            <person name="Martin S."/>
            <person name="Jiggins C."/>
            <person name="Moest M."/>
            <person name="Warren A I."/>
            <person name="Generalovic N T."/>
            <person name="Byers J.R.P. K."/>
            <person name="Montejo-Kovacevich G."/>
            <person name="Yen C E."/>
        </authorList>
    </citation>
    <scope>NUCLEOTIDE SEQUENCE [LARGE SCALE GENOMIC DNA]</scope>
</reference>
<dbReference type="Gene3D" id="3.30.1140.40">
    <property type="entry name" value="Tctex-1"/>
    <property type="match status" value="1"/>
</dbReference>
<gene>
    <name evidence="2" type="ORF">HERILL_LOCUS396</name>
</gene>
<dbReference type="EMBL" id="LR899009">
    <property type="protein sequence ID" value="CAD7077018.1"/>
    <property type="molecule type" value="Genomic_DNA"/>
</dbReference>
<dbReference type="InterPro" id="IPR038586">
    <property type="entry name" value="Tctex-1-like_sf"/>
</dbReference>
<dbReference type="OrthoDB" id="10248487at2759"/>
<accession>A0A7R8UA61</accession>
<dbReference type="PANTHER" id="PTHR21255:SF69">
    <property type="entry name" value="AT23443P"/>
    <property type="match status" value="1"/>
</dbReference>
<dbReference type="CDD" id="cd21451">
    <property type="entry name" value="DLC-like_TCTEX1D"/>
    <property type="match status" value="1"/>
</dbReference>
<protein>
    <submittedName>
        <fullName evidence="2">Uncharacterized protein</fullName>
    </submittedName>
</protein>
<evidence type="ECO:0000256" key="1">
    <source>
        <dbReference type="ARBA" id="ARBA00005361"/>
    </source>
</evidence>
<proteinExistence type="inferred from homology"/>
<dbReference type="PANTHER" id="PTHR21255">
    <property type="entry name" value="T-COMPLEX-ASSOCIATED-TESTIS-EXPRESSED 1/ DYNEIN LIGHT CHAIN"/>
    <property type="match status" value="1"/>
</dbReference>
<keyword evidence="3" id="KW-1185">Reference proteome</keyword>
<evidence type="ECO:0000313" key="2">
    <source>
        <dbReference type="EMBL" id="CAD7077018.1"/>
    </source>
</evidence>
<comment type="similarity">
    <text evidence="1">Belongs to the dynein light chain Tctex-type family.</text>
</comment>
<evidence type="ECO:0000313" key="3">
    <source>
        <dbReference type="Proteomes" id="UP000594454"/>
    </source>
</evidence>
<dbReference type="InParanoid" id="A0A7R8UA61"/>
<dbReference type="GO" id="GO:0005737">
    <property type="term" value="C:cytoplasm"/>
    <property type="evidence" value="ECO:0007669"/>
    <property type="project" value="TreeGrafter"/>
</dbReference>
<dbReference type="GO" id="GO:0005868">
    <property type="term" value="C:cytoplasmic dynein complex"/>
    <property type="evidence" value="ECO:0007669"/>
    <property type="project" value="TreeGrafter"/>
</dbReference>
<dbReference type="AlphaFoldDB" id="A0A7R8UA61"/>
<dbReference type="Proteomes" id="UP000594454">
    <property type="component" value="Chromosome 1"/>
</dbReference>
<sequence length="123" mass="14202">MQQPVMRFAPTYRLEPQTPFNSETAQYIIKNVMNHFLSGSSYNPKTAANLCKGISEEIKSRIKLQKADRYKIICVVTIGQKYMQGFSAALSFLWDATKDRYVSYVYDRPNIFAIGTVYALYYD</sequence>
<organism evidence="2 3">
    <name type="scientific">Hermetia illucens</name>
    <name type="common">Black soldier fly</name>
    <dbReference type="NCBI Taxonomy" id="343691"/>
    <lineage>
        <taxon>Eukaryota</taxon>
        <taxon>Metazoa</taxon>
        <taxon>Ecdysozoa</taxon>
        <taxon>Arthropoda</taxon>
        <taxon>Hexapoda</taxon>
        <taxon>Insecta</taxon>
        <taxon>Pterygota</taxon>
        <taxon>Neoptera</taxon>
        <taxon>Endopterygota</taxon>
        <taxon>Diptera</taxon>
        <taxon>Brachycera</taxon>
        <taxon>Stratiomyomorpha</taxon>
        <taxon>Stratiomyidae</taxon>
        <taxon>Hermetiinae</taxon>
        <taxon>Hermetia</taxon>
    </lineage>
</organism>
<dbReference type="GO" id="GO:0007018">
    <property type="term" value="P:microtubule-based movement"/>
    <property type="evidence" value="ECO:0007669"/>
    <property type="project" value="TreeGrafter"/>
</dbReference>
<dbReference type="InterPro" id="IPR005334">
    <property type="entry name" value="Tctex-1-like"/>
</dbReference>
<dbReference type="Pfam" id="PF03645">
    <property type="entry name" value="Tctex-1"/>
    <property type="match status" value="1"/>
</dbReference>